<proteinExistence type="predicted"/>
<dbReference type="PANTHER" id="PTHR47798:SF2">
    <property type="entry name" value="CCHC-TYPE DOMAIN-CONTAINING PROTEIN"/>
    <property type="match status" value="1"/>
</dbReference>
<dbReference type="OrthoDB" id="7541924at2759"/>
<feature type="domain" description="CCHC-type" evidence="2">
    <location>
        <begin position="201"/>
        <end position="217"/>
    </location>
</feature>
<dbReference type="InterPro" id="IPR001878">
    <property type="entry name" value="Znf_CCHC"/>
</dbReference>
<feature type="compositionally biased region" description="Low complexity" evidence="1">
    <location>
        <begin position="224"/>
        <end position="235"/>
    </location>
</feature>
<dbReference type="SMART" id="SM00343">
    <property type="entry name" value="ZnF_C2HC"/>
    <property type="match status" value="5"/>
</dbReference>
<organism evidence="3 4">
    <name type="scientific">Ooceraea biroi</name>
    <name type="common">Clonal raider ant</name>
    <name type="synonym">Cerapachys biroi</name>
    <dbReference type="NCBI Taxonomy" id="2015173"/>
    <lineage>
        <taxon>Eukaryota</taxon>
        <taxon>Metazoa</taxon>
        <taxon>Ecdysozoa</taxon>
        <taxon>Arthropoda</taxon>
        <taxon>Hexapoda</taxon>
        <taxon>Insecta</taxon>
        <taxon>Pterygota</taxon>
        <taxon>Neoptera</taxon>
        <taxon>Endopterygota</taxon>
        <taxon>Hymenoptera</taxon>
        <taxon>Apocrita</taxon>
        <taxon>Aculeata</taxon>
        <taxon>Formicoidea</taxon>
        <taxon>Formicidae</taxon>
        <taxon>Dorylinae</taxon>
        <taxon>Ooceraea</taxon>
    </lineage>
</organism>
<evidence type="ECO:0000313" key="4">
    <source>
        <dbReference type="Proteomes" id="UP000279307"/>
    </source>
</evidence>
<dbReference type="EMBL" id="QOIP01000002">
    <property type="protein sequence ID" value="RLU26030.1"/>
    <property type="molecule type" value="Genomic_DNA"/>
</dbReference>
<name>A0A3L8DZY0_OOCBI</name>
<dbReference type="GO" id="GO:0003676">
    <property type="term" value="F:nucleic acid binding"/>
    <property type="evidence" value="ECO:0007669"/>
    <property type="project" value="InterPro"/>
</dbReference>
<evidence type="ECO:0000259" key="2">
    <source>
        <dbReference type="SMART" id="SM00343"/>
    </source>
</evidence>
<dbReference type="Proteomes" id="UP000279307">
    <property type="component" value="Chromosome 2"/>
</dbReference>
<dbReference type="PANTHER" id="PTHR47798">
    <property type="entry name" value="OS04G0555800 PROTEIN"/>
    <property type="match status" value="1"/>
</dbReference>
<dbReference type="GO" id="GO:0008270">
    <property type="term" value="F:zinc ion binding"/>
    <property type="evidence" value="ECO:0007669"/>
    <property type="project" value="InterPro"/>
</dbReference>
<protein>
    <recommendedName>
        <fullName evidence="2">CCHC-type domain-containing protein</fullName>
    </recommendedName>
</protein>
<feature type="domain" description="CCHC-type" evidence="2">
    <location>
        <begin position="150"/>
        <end position="166"/>
    </location>
</feature>
<evidence type="ECO:0000313" key="3">
    <source>
        <dbReference type="EMBL" id="RLU26030.1"/>
    </source>
</evidence>
<dbReference type="Gene3D" id="4.10.60.10">
    <property type="entry name" value="Zinc finger, CCHC-type"/>
    <property type="match status" value="2"/>
</dbReference>
<gene>
    <name evidence="3" type="ORF">DMN91_002193</name>
</gene>
<feature type="region of interest" description="Disordered" evidence="1">
    <location>
        <begin position="223"/>
        <end position="258"/>
    </location>
</feature>
<comment type="caution">
    <text evidence="3">The sequence shown here is derived from an EMBL/GenBank/DDBJ whole genome shotgun (WGS) entry which is preliminary data.</text>
</comment>
<dbReference type="SUPFAM" id="SSF57756">
    <property type="entry name" value="Retrovirus zinc finger-like domains"/>
    <property type="match status" value="2"/>
</dbReference>
<sequence>MAKCLIRGLKPEIEQRIVRNLDVQGTIADALRIERELHAMTDLRQRSNSNLSQKTPRNVSQNCQICHKEGYTANNCRKNIQYKSDLGNEILICQICRKRGHSADKYRFRDPQSRAAVHVTQEACQICSKIGHSAKSCRSNQDNSKRISVICQWCEKPGHSANNYWKKQGSGKPGTTCQLCNNYGHNAKDCRMKVPQKESTFCRYCKAQGHLLENCQFRIESNNRRNNNSQGNRNGPLVAGVQQGTEQVSRPSTSQKSN</sequence>
<feature type="domain" description="CCHC-type" evidence="2">
    <location>
        <begin position="176"/>
        <end position="192"/>
    </location>
</feature>
<accession>A0A3L8DZY0</accession>
<feature type="domain" description="CCHC-type" evidence="2">
    <location>
        <begin position="123"/>
        <end position="139"/>
    </location>
</feature>
<feature type="domain" description="CCHC-type" evidence="2">
    <location>
        <begin position="62"/>
        <end position="78"/>
    </location>
</feature>
<feature type="compositionally biased region" description="Polar residues" evidence="1">
    <location>
        <begin position="242"/>
        <end position="258"/>
    </location>
</feature>
<reference evidence="3 4" key="1">
    <citation type="journal article" date="2018" name="Genome Res.">
        <title>The genomic architecture and molecular evolution of ant odorant receptors.</title>
        <authorList>
            <person name="McKenzie S.K."/>
            <person name="Kronauer D.J.C."/>
        </authorList>
    </citation>
    <scope>NUCLEOTIDE SEQUENCE [LARGE SCALE GENOMIC DNA]</scope>
    <source>
        <strain evidence="3">Clonal line C1</strain>
    </source>
</reference>
<dbReference type="AlphaFoldDB" id="A0A3L8DZY0"/>
<dbReference type="InterPro" id="IPR036875">
    <property type="entry name" value="Znf_CCHC_sf"/>
</dbReference>
<evidence type="ECO:0000256" key="1">
    <source>
        <dbReference type="SAM" id="MobiDB-lite"/>
    </source>
</evidence>